<dbReference type="InterPro" id="IPR027449">
    <property type="entry name" value="KduI_N"/>
</dbReference>
<dbReference type="PANTHER" id="PTHR38461:SF1">
    <property type="entry name" value="4-DEOXY-L-THREO-5-HEXOSULOSE-URONATE KETOL-ISOMERASE"/>
    <property type="match status" value="1"/>
</dbReference>
<dbReference type="GO" id="GO:0008697">
    <property type="term" value="F:4-deoxy-L-threo-5-hexosulose-uronate ketol-isomerase activity"/>
    <property type="evidence" value="ECO:0007669"/>
    <property type="project" value="UniProtKB-EC"/>
</dbReference>
<dbReference type="CDD" id="cd20491">
    <property type="entry name" value="cupin_KduI_C"/>
    <property type="match status" value="1"/>
</dbReference>
<feature type="binding site" evidence="6">
    <location>
        <position position="244"/>
    </location>
    <ligand>
        <name>Zn(2+)</name>
        <dbReference type="ChEBI" id="CHEBI:29105"/>
    </ligand>
</feature>
<dbReference type="RefSeq" id="WP_204819551.1">
    <property type="nucleotide sequence ID" value="NZ_JANHOF010000003.1"/>
</dbReference>
<comment type="cofactor">
    <cofactor evidence="6">
        <name>Zn(2+)</name>
        <dbReference type="ChEBI" id="CHEBI:29105"/>
    </cofactor>
    <text evidence="6">Binds 1 zinc ion per subunit.</text>
</comment>
<evidence type="ECO:0000256" key="2">
    <source>
        <dbReference type="ARBA" id="ARBA00008086"/>
    </source>
</evidence>
<dbReference type="InterPro" id="IPR021120">
    <property type="entry name" value="KduI/IolB_isomerase"/>
</dbReference>
<comment type="function">
    <text evidence="6">Catalyzes the isomerization of 5-dehydro-4-deoxy-D-glucuronate to 3-deoxy-D-glycero-2,5-hexodiulosonate.</text>
</comment>
<dbReference type="InterPro" id="IPR014710">
    <property type="entry name" value="RmlC-like_jellyroll"/>
</dbReference>
<keyword evidence="4 6" id="KW-0862">Zinc</keyword>
<dbReference type="PIRSF" id="PIRSF006625">
    <property type="entry name" value="KduI"/>
    <property type="match status" value="1"/>
</dbReference>
<reference evidence="7 8" key="1">
    <citation type="submission" date="2024-09" db="EMBL/GenBank/DDBJ databases">
        <authorList>
            <person name="Sun Q."/>
            <person name="Mori K."/>
        </authorList>
    </citation>
    <scope>NUCLEOTIDE SEQUENCE [LARGE SCALE GENOMIC DNA]</scope>
    <source>
        <strain evidence="7 8">CCM 4839</strain>
    </source>
</reference>
<feature type="binding site" evidence="6">
    <location>
        <position position="202"/>
    </location>
    <ligand>
        <name>Zn(2+)</name>
        <dbReference type="ChEBI" id="CHEBI:29105"/>
    </ligand>
</feature>
<evidence type="ECO:0000256" key="1">
    <source>
        <dbReference type="ARBA" id="ARBA00000552"/>
    </source>
</evidence>
<gene>
    <name evidence="6 7" type="primary">kduI</name>
    <name evidence="7" type="ORF">ACFFJ8_13935</name>
</gene>
<dbReference type="NCBIfam" id="NF002091">
    <property type="entry name" value="PRK00924.1"/>
    <property type="match status" value="1"/>
</dbReference>
<keyword evidence="8" id="KW-1185">Reference proteome</keyword>
<dbReference type="InterPro" id="IPR011051">
    <property type="entry name" value="RmlC_Cupin_sf"/>
</dbReference>
<accession>A0ABV6J9B5</accession>
<dbReference type="PANTHER" id="PTHR38461">
    <property type="entry name" value="4-DEOXY-L-THREO-5-HEXOSULOSE-URONATE KETOL-ISOMERASE"/>
    <property type="match status" value="1"/>
</dbReference>
<keyword evidence="5 6" id="KW-0413">Isomerase</keyword>
<keyword evidence="3 6" id="KW-0479">Metal-binding</keyword>
<sequence length="277" mass="31086">MDIRYASHPDEVKSFDTSRLRQEFLMESLFVPNELTLTYTHVDRFIVGGVLPMGQAVLLEADKKEMGADFFLERREIGIINIGGSGTVSVDGTIYSMDSKDGLYIGLGAREVAFTSDNPNEPAKFYLNSAPAHRTYLTVKIAISEASPNHLGSISNSNERTIYRYIHTGGVQSCQLVMGMTLLKPGNMWNTMPCHTHNRRSEIYFYFDMPSDGVVFHYMGEPQETRHLVVRNEQAIISPSWSIHSGVGTSSYTFIWGMAGENQTFEDMDAVAMKDLR</sequence>
<evidence type="ECO:0000313" key="7">
    <source>
        <dbReference type="EMBL" id="MFC0392468.1"/>
    </source>
</evidence>
<evidence type="ECO:0000256" key="5">
    <source>
        <dbReference type="ARBA" id="ARBA00023235"/>
    </source>
</evidence>
<comment type="caution">
    <text evidence="7">The sequence shown here is derived from an EMBL/GenBank/DDBJ whole genome shotgun (WGS) entry which is preliminary data.</text>
</comment>
<dbReference type="Gene3D" id="2.60.120.10">
    <property type="entry name" value="Jelly Rolls"/>
    <property type="match status" value="1"/>
</dbReference>
<evidence type="ECO:0000256" key="4">
    <source>
        <dbReference type="ARBA" id="ARBA00022833"/>
    </source>
</evidence>
<dbReference type="EC" id="5.3.1.17" evidence="6"/>
<proteinExistence type="inferred from homology"/>
<comment type="catalytic activity">
    <reaction evidence="1 6">
        <text>5-dehydro-4-deoxy-D-glucuronate = 3-deoxy-D-glycero-2,5-hexodiulosonate</text>
        <dbReference type="Rhea" id="RHEA:23896"/>
        <dbReference type="ChEBI" id="CHEBI:17117"/>
        <dbReference type="ChEBI" id="CHEBI:29071"/>
        <dbReference type="EC" id="5.3.1.17"/>
    </reaction>
</comment>
<comment type="pathway">
    <text evidence="6">Glycan metabolism; pectin degradation; 2-dehydro-3-deoxy-D-gluconate from pectin: step 4/5.</text>
</comment>
<dbReference type="EMBL" id="JBHLVF010000017">
    <property type="protein sequence ID" value="MFC0392468.1"/>
    <property type="molecule type" value="Genomic_DNA"/>
</dbReference>
<dbReference type="Gene3D" id="2.60.120.520">
    <property type="entry name" value="pectin degrading enzyme 5-keto 4- deoxyuronate isomerase, domain 1"/>
    <property type="match status" value="1"/>
</dbReference>
<dbReference type="CDD" id="cd20294">
    <property type="entry name" value="cupin_KduI_N"/>
    <property type="match status" value="1"/>
</dbReference>
<organism evidence="7 8">
    <name type="scientific">Paenibacillus mendelii</name>
    <dbReference type="NCBI Taxonomy" id="206163"/>
    <lineage>
        <taxon>Bacteria</taxon>
        <taxon>Bacillati</taxon>
        <taxon>Bacillota</taxon>
        <taxon>Bacilli</taxon>
        <taxon>Bacillales</taxon>
        <taxon>Paenibacillaceae</taxon>
        <taxon>Paenibacillus</taxon>
    </lineage>
</organism>
<feature type="binding site" evidence="6">
    <location>
        <position position="197"/>
    </location>
    <ligand>
        <name>Zn(2+)</name>
        <dbReference type="ChEBI" id="CHEBI:29105"/>
    </ligand>
</feature>
<name>A0ABV6J9B5_9BACL</name>
<dbReference type="InterPro" id="IPR007045">
    <property type="entry name" value="KduI"/>
</dbReference>
<dbReference type="Proteomes" id="UP001589818">
    <property type="component" value="Unassembled WGS sequence"/>
</dbReference>
<evidence type="ECO:0000313" key="8">
    <source>
        <dbReference type="Proteomes" id="UP001589818"/>
    </source>
</evidence>
<dbReference type="Pfam" id="PF04962">
    <property type="entry name" value="KduI"/>
    <property type="match status" value="1"/>
</dbReference>
<comment type="similarity">
    <text evidence="2 6">Belongs to the KduI family.</text>
</comment>
<protein>
    <recommendedName>
        <fullName evidence="6">4-deoxy-L-threo-5-hexosulose-uronate ketol-isomerase</fullName>
        <ecNumber evidence="6">5.3.1.17</ecNumber>
    </recommendedName>
    <alternativeName>
        <fullName evidence="6">5-keto-4-deoxyuronate isomerase</fullName>
    </alternativeName>
    <alternativeName>
        <fullName evidence="6">DKI isomerase</fullName>
    </alternativeName>
</protein>
<evidence type="ECO:0000256" key="6">
    <source>
        <dbReference type="HAMAP-Rule" id="MF_00687"/>
    </source>
</evidence>
<feature type="binding site" evidence="6">
    <location>
        <position position="195"/>
    </location>
    <ligand>
        <name>Zn(2+)</name>
        <dbReference type="ChEBI" id="CHEBI:29105"/>
    </ligand>
</feature>
<dbReference type="HAMAP" id="MF_00687">
    <property type="entry name" value="KduI"/>
    <property type="match status" value="1"/>
</dbReference>
<dbReference type="SUPFAM" id="SSF51182">
    <property type="entry name" value="RmlC-like cupins"/>
    <property type="match status" value="1"/>
</dbReference>
<evidence type="ECO:0000256" key="3">
    <source>
        <dbReference type="ARBA" id="ARBA00022723"/>
    </source>
</evidence>